<dbReference type="EMBL" id="OANT01000002">
    <property type="protein sequence ID" value="SNX44045.1"/>
    <property type="molecule type" value="Genomic_DNA"/>
</dbReference>
<evidence type="ECO:0000313" key="3">
    <source>
        <dbReference type="Proteomes" id="UP000219042"/>
    </source>
</evidence>
<dbReference type="CDD" id="cd03441">
    <property type="entry name" value="R_hydratase_like"/>
    <property type="match status" value="1"/>
</dbReference>
<organism evidence="2 3">
    <name type="scientific">Acinetobacter puyangensis</name>
    <dbReference type="NCBI Taxonomy" id="1096779"/>
    <lineage>
        <taxon>Bacteria</taxon>
        <taxon>Pseudomonadati</taxon>
        <taxon>Pseudomonadota</taxon>
        <taxon>Gammaproteobacteria</taxon>
        <taxon>Moraxellales</taxon>
        <taxon>Moraxellaceae</taxon>
        <taxon>Acinetobacter</taxon>
    </lineage>
</organism>
<evidence type="ECO:0000259" key="1">
    <source>
        <dbReference type="Pfam" id="PF01575"/>
    </source>
</evidence>
<protein>
    <submittedName>
        <fullName evidence="2">MaoC like domain-containing protein</fullName>
    </submittedName>
</protein>
<name>A0A240E814_9GAMM</name>
<dbReference type="Gene3D" id="3.10.129.10">
    <property type="entry name" value="Hotdog Thioesterase"/>
    <property type="match status" value="1"/>
</dbReference>
<evidence type="ECO:0000313" key="2">
    <source>
        <dbReference type="EMBL" id="SNX44045.1"/>
    </source>
</evidence>
<feature type="domain" description="MaoC-like" evidence="1">
    <location>
        <begin position="192"/>
        <end position="266"/>
    </location>
</feature>
<dbReference type="InterPro" id="IPR002539">
    <property type="entry name" value="MaoC-like_dom"/>
</dbReference>
<dbReference type="Pfam" id="PF01575">
    <property type="entry name" value="MaoC_dehydratas"/>
    <property type="match status" value="1"/>
</dbReference>
<sequence>MNQQLPISLLRHHQATLKGLGEIALRTVKLRKPKKIIADWQQIPAISRIIAVPDDNLVNHYIAWSGAPSTRYQDTLPPHMVSQWGLSVATDLLLLTKYNLASVINQGVTLTIKGDLPRHQDLLLQAKVYSVQEQNGLARVSVQIITGTVTEPDLVETILHMAFILPDFKKSKKTSQPNELQWTDIGHWQATTHDGLKFALLTGDFNPIHWIGIVGKLSTFKNKVLHGFGMLVRTYELLPDSIHTLDVRFLKPVVLPSPELRVEITELSEGGHALRLISGHDTVHLSGQYQ</sequence>
<accession>A0A240E814</accession>
<dbReference type="OrthoDB" id="6703795at2"/>
<dbReference type="RefSeq" id="WP_097078314.1">
    <property type="nucleotide sequence ID" value="NZ_BAABHT010000010.1"/>
</dbReference>
<dbReference type="AlphaFoldDB" id="A0A240E814"/>
<keyword evidence="3" id="KW-1185">Reference proteome</keyword>
<proteinExistence type="predicted"/>
<dbReference type="PANTHER" id="PTHR43841:SF1">
    <property type="entry name" value="3-HYDROXYACYL-THIOESTER DEHYDRATASE X"/>
    <property type="match status" value="1"/>
</dbReference>
<dbReference type="Proteomes" id="UP000219042">
    <property type="component" value="Unassembled WGS sequence"/>
</dbReference>
<reference evidence="3" key="1">
    <citation type="submission" date="2016-09" db="EMBL/GenBank/DDBJ databases">
        <authorList>
            <person name="Varghese N."/>
            <person name="Submissions S."/>
        </authorList>
    </citation>
    <scope>NUCLEOTIDE SEQUENCE [LARGE SCALE GENOMIC DNA]</scope>
    <source>
        <strain evidence="3">ANC 4466</strain>
    </source>
</reference>
<dbReference type="PANTHER" id="PTHR43841">
    <property type="entry name" value="3-HYDROXYACYL-THIOESTER DEHYDRATASE HTDX-RELATED"/>
    <property type="match status" value="1"/>
</dbReference>
<dbReference type="SUPFAM" id="SSF54637">
    <property type="entry name" value="Thioesterase/thiol ester dehydrase-isomerase"/>
    <property type="match status" value="1"/>
</dbReference>
<dbReference type="InterPro" id="IPR029069">
    <property type="entry name" value="HotDog_dom_sf"/>
</dbReference>
<gene>
    <name evidence="2" type="ORF">SAMN05421731_102203</name>
</gene>